<gene>
    <name evidence="2" type="primary">g519</name>
</gene>
<proteinExistence type="predicted"/>
<keyword evidence="1" id="KW-0472">Membrane</keyword>
<keyword evidence="1" id="KW-1133">Transmembrane helix</keyword>
<sequence length="115" mass="13361">MNEIFLIASYVNVSIWLIVLIVMFIGFWTYADYYTNMDKFTSLFILVAGALKFIFGAIIFSAAYSIDNDLKHSIDVTVYLVSIISSVIYAFILFVIIILFFIHSRQYFGRKRNKL</sequence>
<reference evidence="4" key="2">
    <citation type="submission" date="2017-10" db="EMBL/GenBank/DDBJ databases">
        <authorList>
            <person name="Skurnik M."/>
        </authorList>
    </citation>
    <scope>NUCLEOTIDE SEQUENCE [LARGE SCALE GENOMIC DNA]</scope>
</reference>
<dbReference type="EMBL" id="LR596615">
    <property type="protein sequence ID" value="VUE36565.1"/>
    <property type="molecule type" value="Genomic_DNA"/>
</dbReference>
<feature type="transmembrane region" description="Helical" evidence="1">
    <location>
        <begin position="43"/>
        <end position="66"/>
    </location>
</feature>
<evidence type="ECO:0000313" key="4">
    <source>
        <dbReference type="Proteomes" id="UP000240931"/>
    </source>
</evidence>
<protein>
    <submittedName>
        <fullName evidence="2">Uncharacterized protein</fullName>
    </submittedName>
</protein>
<name>A0A2C9CYB8_9CAUD</name>
<accession>A0A2C9CYB8</accession>
<reference evidence="3 5" key="3">
    <citation type="submission" date="2019-06" db="EMBL/GenBank/DDBJ databases">
        <authorList>
            <person name="Bower L."/>
            <person name="Leinonen R."/>
        </authorList>
    </citation>
    <scope>NUCLEOTIDE SEQUENCE [LARGE SCALE GENOMIC DNA]</scope>
</reference>
<evidence type="ECO:0000313" key="3">
    <source>
        <dbReference type="EMBL" id="VUE36565.1"/>
    </source>
</evidence>
<dbReference type="KEGG" id="vg:40100937"/>
<evidence type="ECO:0000313" key="2">
    <source>
        <dbReference type="EMBL" id="SOK58796.1"/>
    </source>
</evidence>
<feature type="transmembrane region" description="Helical" evidence="1">
    <location>
        <begin position="6"/>
        <end position="31"/>
    </location>
</feature>
<dbReference type="RefSeq" id="YP_009624129.1">
    <property type="nucleotide sequence ID" value="NC_042116.1"/>
</dbReference>
<dbReference type="OrthoDB" id="29196at10239"/>
<dbReference type="Proteomes" id="UP000240931">
    <property type="component" value="Segment"/>
</dbReference>
<reference evidence="2" key="1">
    <citation type="submission" date="2017-10" db="EMBL/GenBank/DDBJ databases">
        <authorList>
            <person name="Banno H."/>
            <person name="Chua N.-H."/>
        </authorList>
    </citation>
    <scope>NUCLEOTIDE SEQUENCE [LARGE SCALE GENOMIC DNA]</scope>
</reference>
<dbReference type="GeneID" id="40100937"/>
<dbReference type="Proteomes" id="UP000317227">
    <property type="component" value="Segment"/>
</dbReference>
<keyword evidence="4" id="KW-1185">Reference proteome</keyword>
<organism evidence="2 4">
    <name type="scientific">Yersinia phage fHe-Yen9-04</name>
    <dbReference type="NCBI Taxonomy" id="2052742"/>
    <lineage>
        <taxon>Viruses</taxon>
        <taxon>Duplodnaviria</taxon>
        <taxon>Heunggongvirae</taxon>
        <taxon>Uroviricota</taxon>
        <taxon>Caudoviricetes</taxon>
        <taxon>Eneladusvirus</taxon>
        <taxon>Eneladusvirus Yen904</taxon>
    </lineage>
</organism>
<evidence type="ECO:0000256" key="1">
    <source>
        <dbReference type="SAM" id="Phobius"/>
    </source>
</evidence>
<dbReference type="EMBL" id="LT960551">
    <property type="protein sequence ID" value="SOK58796.1"/>
    <property type="molecule type" value="Genomic_DNA"/>
</dbReference>
<feature type="transmembrane region" description="Helical" evidence="1">
    <location>
        <begin position="78"/>
        <end position="102"/>
    </location>
</feature>
<evidence type="ECO:0000313" key="5">
    <source>
        <dbReference type="Proteomes" id="UP000317227"/>
    </source>
</evidence>
<keyword evidence="1" id="KW-0812">Transmembrane</keyword>